<keyword evidence="2" id="KW-0812">Transmembrane</keyword>
<evidence type="ECO:0000256" key="1">
    <source>
        <dbReference type="SAM" id="MobiDB-lite"/>
    </source>
</evidence>
<evidence type="ECO:0000256" key="2">
    <source>
        <dbReference type="SAM" id="Phobius"/>
    </source>
</evidence>
<dbReference type="Proteomes" id="UP001189429">
    <property type="component" value="Unassembled WGS sequence"/>
</dbReference>
<proteinExistence type="predicted"/>
<feature type="region of interest" description="Disordered" evidence="1">
    <location>
        <begin position="387"/>
        <end position="446"/>
    </location>
</feature>
<sequence>MEISCWRRTRSLYEFATSCLMPRWLKTALPEQCCVGLAPPAGLTPETATVQAPPGGSTVAHLQGPELQQRGPGRMSSDALLGGQHLPPGQRERCGEVACRASSALRHWWKVTTSTEYFASLERRVVLKLVVAVVTEAFGIVSASGASWDHTLGICAVVPLCLFPIPYDSLCLDIFMAAWNFVYCYMVSLPGGLLWMILVIGWMRAGGIHSFALVPFLLLPLGERDLIERDYGCSGLDLQSFVAITILAVVWAFVAEWQQVDHFYRLQESTEVSQLLLGQATSGFCTLLRESGVVSDASSALMENLGMGIEGATVYDFVAPDDCAKVASLLRHRDTLPPSPILCTLHRKPIMTGAPGAQFEAKLVPYAVSESGIKVCLLKLGEHQERALWRPPRTGSTRRPPAPPRPPARPRAAARSRTCGRVRRERRRSTARRRASRSPRAPGRPP</sequence>
<keyword evidence="2" id="KW-0472">Membrane</keyword>
<protein>
    <submittedName>
        <fullName evidence="3">Uncharacterized protein</fullName>
    </submittedName>
</protein>
<feature type="transmembrane region" description="Helical" evidence="2">
    <location>
        <begin position="238"/>
        <end position="257"/>
    </location>
</feature>
<comment type="caution">
    <text evidence="3">The sequence shown here is derived from an EMBL/GenBank/DDBJ whole genome shotgun (WGS) entry which is preliminary data.</text>
</comment>
<feature type="compositionally biased region" description="Pro residues" evidence="1">
    <location>
        <begin position="400"/>
        <end position="409"/>
    </location>
</feature>
<accession>A0ABN9WD35</accession>
<organism evidence="3 4">
    <name type="scientific">Prorocentrum cordatum</name>
    <dbReference type="NCBI Taxonomy" id="2364126"/>
    <lineage>
        <taxon>Eukaryota</taxon>
        <taxon>Sar</taxon>
        <taxon>Alveolata</taxon>
        <taxon>Dinophyceae</taxon>
        <taxon>Prorocentrales</taxon>
        <taxon>Prorocentraceae</taxon>
        <taxon>Prorocentrum</taxon>
    </lineage>
</organism>
<keyword evidence="4" id="KW-1185">Reference proteome</keyword>
<reference evidence="3" key="1">
    <citation type="submission" date="2023-10" db="EMBL/GenBank/DDBJ databases">
        <authorList>
            <person name="Chen Y."/>
            <person name="Shah S."/>
            <person name="Dougan E. K."/>
            <person name="Thang M."/>
            <person name="Chan C."/>
        </authorList>
    </citation>
    <scope>NUCLEOTIDE SEQUENCE [LARGE SCALE GENOMIC DNA]</scope>
</reference>
<gene>
    <name evidence="3" type="ORF">PCOR1329_LOCUS65389</name>
</gene>
<name>A0ABN9WD35_9DINO</name>
<dbReference type="EMBL" id="CAUYUJ010018373">
    <property type="protein sequence ID" value="CAK0883098.1"/>
    <property type="molecule type" value="Genomic_DNA"/>
</dbReference>
<evidence type="ECO:0000313" key="3">
    <source>
        <dbReference type="EMBL" id="CAK0883098.1"/>
    </source>
</evidence>
<evidence type="ECO:0000313" key="4">
    <source>
        <dbReference type="Proteomes" id="UP001189429"/>
    </source>
</evidence>
<keyword evidence="2" id="KW-1133">Transmembrane helix</keyword>
<feature type="compositionally biased region" description="Basic residues" evidence="1">
    <location>
        <begin position="412"/>
        <end position="437"/>
    </location>
</feature>
<feature type="compositionally biased region" description="Low complexity" evidence="1">
    <location>
        <begin position="390"/>
        <end position="399"/>
    </location>
</feature>